<dbReference type="InterPro" id="IPR005835">
    <property type="entry name" value="NTP_transferase_dom"/>
</dbReference>
<dbReference type="STRING" id="686624.SAMN04488242_0647"/>
<keyword evidence="5" id="KW-1185">Reference proteome</keyword>
<name>A0A1G9I0V4_9ACTN</name>
<accession>A0A1G9I0V4</accession>
<dbReference type="PANTHER" id="PTHR43584:SF8">
    <property type="entry name" value="N-ACETYLMURAMATE ALPHA-1-PHOSPHATE URIDYLYLTRANSFERASE"/>
    <property type="match status" value="1"/>
</dbReference>
<dbReference type="PANTHER" id="PTHR43584">
    <property type="entry name" value="NUCLEOTIDYL TRANSFERASE"/>
    <property type="match status" value="1"/>
</dbReference>
<gene>
    <name evidence="4" type="ORF">SAMN04488242_0647</name>
</gene>
<dbReference type="SUPFAM" id="SSF53448">
    <property type="entry name" value="Nucleotide-diphospho-sugar transferases"/>
    <property type="match status" value="1"/>
</dbReference>
<dbReference type="AlphaFoldDB" id="A0A1G9I0V4"/>
<protein>
    <submittedName>
        <fullName evidence="4">Glucose-1-phosphate thymidylyltransferase</fullName>
    </submittedName>
</protein>
<dbReference type="RefSeq" id="WP_093248840.1">
    <property type="nucleotide sequence ID" value="NZ_FNGP01000001.1"/>
</dbReference>
<evidence type="ECO:0000256" key="1">
    <source>
        <dbReference type="ARBA" id="ARBA00022679"/>
    </source>
</evidence>
<evidence type="ECO:0000256" key="2">
    <source>
        <dbReference type="ARBA" id="ARBA00022695"/>
    </source>
</evidence>
<keyword evidence="1 4" id="KW-0808">Transferase</keyword>
<feature type="domain" description="Nucleotidyl transferase" evidence="3">
    <location>
        <begin position="42"/>
        <end position="241"/>
    </location>
</feature>
<dbReference type="InterPro" id="IPR029044">
    <property type="entry name" value="Nucleotide-diphossugar_trans"/>
</dbReference>
<dbReference type="CDD" id="cd04181">
    <property type="entry name" value="NTP_transferase"/>
    <property type="match status" value="1"/>
</dbReference>
<evidence type="ECO:0000313" key="5">
    <source>
        <dbReference type="Proteomes" id="UP000199475"/>
    </source>
</evidence>
<evidence type="ECO:0000259" key="3">
    <source>
        <dbReference type="Pfam" id="PF00483"/>
    </source>
</evidence>
<evidence type="ECO:0000313" key="4">
    <source>
        <dbReference type="EMBL" id="SDL18712.1"/>
    </source>
</evidence>
<proteinExistence type="predicted"/>
<dbReference type="OrthoDB" id="9813721at2"/>
<dbReference type="InterPro" id="IPR050065">
    <property type="entry name" value="GlmU-like"/>
</dbReference>
<keyword evidence="2" id="KW-0548">Nucleotidyltransferase</keyword>
<dbReference type="Proteomes" id="UP000199475">
    <property type="component" value="Unassembled WGS sequence"/>
</dbReference>
<dbReference type="GO" id="GO:0016779">
    <property type="term" value="F:nucleotidyltransferase activity"/>
    <property type="evidence" value="ECO:0007669"/>
    <property type="project" value="UniProtKB-KW"/>
</dbReference>
<sequence>MTAQETKKVVVLARGLGTRMRKDSPGADMTDEQRRAADAGMKAMIPVGRPFLDHCLSAYADAGYTQACLVIGPEHDAVRDYYGSLETSRMTITTAIQDQPLGTADAVLAAEEFVDGERFAMVNGDNYYPADVMRAVREATGHVAAGFDRDALVAGGNIPADRLRAFALLVTDADGRLRQIVEKPTEQQFAELSADARVSMNCFGFDASVFDAARRVRPSARGELEIVDAVRELIDAGQPVEILPVSGGVLDLSNRDDVSAVADRLEHSPVHL</sequence>
<dbReference type="EMBL" id="FNGP01000001">
    <property type="protein sequence ID" value="SDL18712.1"/>
    <property type="molecule type" value="Genomic_DNA"/>
</dbReference>
<organism evidence="4 5">
    <name type="scientific">Tessaracoccus oleiagri</name>
    <dbReference type="NCBI Taxonomy" id="686624"/>
    <lineage>
        <taxon>Bacteria</taxon>
        <taxon>Bacillati</taxon>
        <taxon>Actinomycetota</taxon>
        <taxon>Actinomycetes</taxon>
        <taxon>Propionibacteriales</taxon>
        <taxon>Propionibacteriaceae</taxon>
        <taxon>Tessaracoccus</taxon>
    </lineage>
</organism>
<dbReference type="Pfam" id="PF00483">
    <property type="entry name" value="NTP_transferase"/>
    <property type="match status" value="1"/>
</dbReference>
<dbReference type="Gene3D" id="3.90.550.10">
    <property type="entry name" value="Spore Coat Polysaccharide Biosynthesis Protein SpsA, Chain A"/>
    <property type="match status" value="1"/>
</dbReference>
<reference evidence="4 5" key="1">
    <citation type="submission" date="2016-10" db="EMBL/GenBank/DDBJ databases">
        <authorList>
            <person name="de Groot N.N."/>
        </authorList>
    </citation>
    <scope>NUCLEOTIDE SEQUENCE [LARGE SCALE GENOMIC DNA]</scope>
    <source>
        <strain evidence="4 5">CGMCC 1.9159</strain>
    </source>
</reference>